<dbReference type="EMBL" id="JABSTR010000008">
    <property type="protein sequence ID" value="KAH9378321.1"/>
    <property type="molecule type" value="Genomic_DNA"/>
</dbReference>
<gene>
    <name evidence="1" type="ORF">HPB48_018874</name>
</gene>
<name>A0A9J6GTZ8_HAELO</name>
<proteinExistence type="predicted"/>
<dbReference type="VEuPathDB" id="VectorBase:HLOH_065028"/>
<reference evidence="1 2" key="1">
    <citation type="journal article" date="2020" name="Cell">
        <title>Large-Scale Comparative Analyses of Tick Genomes Elucidate Their Genetic Diversity and Vector Capacities.</title>
        <authorList>
            <consortium name="Tick Genome and Microbiome Consortium (TIGMIC)"/>
            <person name="Jia N."/>
            <person name="Wang J."/>
            <person name="Shi W."/>
            <person name="Du L."/>
            <person name="Sun Y."/>
            <person name="Zhan W."/>
            <person name="Jiang J.F."/>
            <person name="Wang Q."/>
            <person name="Zhang B."/>
            <person name="Ji P."/>
            <person name="Bell-Sakyi L."/>
            <person name="Cui X.M."/>
            <person name="Yuan T.T."/>
            <person name="Jiang B.G."/>
            <person name="Yang W.F."/>
            <person name="Lam T.T."/>
            <person name="Chang Q.C."/>
            <person name="Ding S.J."/>
            <person name="Wang X.J."/>
            <person name="Zhu J.G."/>
            <person name="Ruan X.D."/>
            <person name="Zhao L."/>
            <person name="Wei J.T."/>
            <person name="Ye R.Z."/>
            <person name="Que T.C."/>
            <person name="Du C.H."/>
            <person name="Zhou Y.H."/>
            <person name="Cheng J.X."/>
            <person name="Dai P.F."/>
            <person name="Guo W.B."/>
            <person name="Han X.H."/>
            <person name="Huang E.J."/>
            <person name="Li L.F."/>
            <person name="Wei W."/>
            <person name="Gao Y.C."/>
            <person name="Liu J.Z."/>
            <person name="Shao H.Z."/>
            <person name="Wang X."/>
            <person name="Wang C.C."/>
            <person name="Yang T.C."/>
            <person name="Huo Q.B."/>
            <person name="Li W."/>
            <person name="Chen H.Y."/>
            <person name="Chen S.E."/>
            <person name="Zhou L.G."/>
            <person name="Ni X.B."/>
            <person name="Tian J.H."/>
            <person name="Sheng Y."/>
            <person name="Liu T."/>
            <person name="Pan Y.S."/>
            <person name="Xia L.Y."/>
            <person name="Li J."/>
            <person name="Zhao F."/>
            <person name="Cao W.C."/>
        </authorList>
    </citation>
    <scope>NUCLEOTIDE SEQUENCE [LARGE SCALE GENOMIC DNA]</scope>
    <source>
        <strain evidence="1">HaeL-2018</strain>
    </source>
</reference>
<dbReference type="OrthoDB" id="6767230at2759"/>
<dbReference type="Proteomes" id="UP000821853">
    <property type="component" value="Unassembled WGS sequence"/>
</dbReference>
<sequence>MLCETRWSAKIQIRIFSQHYVAIVEALKKLASMESTSTLQLGNELTSSTVQQQVHLLLFACTLYQSTVHCWNQATNVLQSLSMDFHSAHDHITELQNIFCGQWTNAEEQFSDIMKTASEAATRLNMLISVPRQVSRQAHQPTRD</sequence>
<dbReference type="AlphaFoldDB" id="A0A9J6GTZ8"/>
<comment type="caution">
    <text evidence="1">The sequence shown here is derived from an EMBL/GenBank/DDBJ whole genome shotgun (WGS) entry which is preliminary data.</text>
</comment>
<protein>
    <submittedName>
        <fullName evidence="1">Uncharacterized protein</fullName>
    </submittedName>
</protein>
<accession>A0A9J6GTZ8</accession>
<keyword evidence="2" id="KW-1185">Reference proteome</keyword>
<evidence type="ECO:0000313" key="1">
    <source>
        <dbReference type="EMBL" id="KAH9378321.1"/>
    </source>
</evidence>
<organism evidence="1 2">
    <name type="scientific">Haemaphysalis longicornis</name>
    <name type="common">Bush tick</name>
    <dbReference type="NCBI Taxonomy" id="44386"/>
    <lineage>
        <taxon>Eukaryota</taxon>
        <taxon>Metazoa</taxon>
        <taxon>Ecdysozoa</taxon>
        <taxon>Arthropoda</taxon>
        <taxon>Chelicerata</taxon>
        <taxon>Arachnida</taxon>
        <taxon>Acari</taxon>
        <taxon>Parasitiformes</taxon>
        <taxon>Ixodida</taxon>
        <taxon>Ixodoidea</taxon>
        <taxon>Ixodidae</taxon>
        <taxon>Haemaphysalinae</taxon>
        <taxon>Haemaphysalis</taxon>
    </lineage>
</organism>
<evidence type="ECO:0000313" key="2">
    <source>
        <dbReference type="Proteomes" id="UP000821853"/>
    </source>
</evidence>